<keyword evidence="2" id="KW-1185">Reference proteome</keyword>
<dbReference type="Pfam" id="PF05597">
    <property type="entry name" value="Phasin"/>
    <property type="match status" value="1"/>
</dbReference>
<dbReference type="InterPro" id="IPR008769">
    <property type="entry name" value="PhaF_PhaI"/>
</dbReference>
<name>A0ABY4CE81_9BACL</name>
<protein>
    <submittedName>
        <fullName evidence="1">Phasin family protein</fullName>
    </submittedName>
</protein>
<accession>A0ABY4CE81</accession>
<evidence type="ECO:0000313" key="1">
    <source>
        <dbReference type="EMBL" id="UOF88619.1"/>
    </source>
</evidence>
<reference evidence="1" key="1">
    <citation type="submission" date="2021-12" db="EMBL/GenBank/DDBJ databases">
        <title>Alicyclobacillaceae gen. nov., sp. nov., isolated from chalcocite enrichment system.</title>
        <authorList>
            <person name="Jiang Z."/>
        </authorList>
    </citation>
    <scope>NUCLEOTIDE SEQUENCE</scope>
    <source>
        <strain evidence="1">MYW30-H2</strain>
    </source>
</reference>
<organism evidence="1 2">
    <name type="scientific">Fodinisporobacter ferrooxydans</name>
    <dbReference type="NCBI Taxonomy" id="2901836"/>
    <lineage>
        <taxon>Bacteria</taxon>
        <taxon>Bacillati</taxon>
        <taxon>Bacillota</taxon>
        <taxon>Bacilli</taxon>
        <taxon>Bacillales</taxon>
        <taxon>Alicyclobacillaceae</taxon>
        <taxon>Fodinisporobacter</taxon>
    </lineage>
</organism>
<proteinExistence type="predicted"/>
<dbReference type="EMBL" id="CP089291">
    <property type="protein sequence ID" value="UOF88619.1"/>
    <property type="molecule type" value="Genomic_DNA"/>
</dbReference>
<evidence type="ECO:0000313" key="2">
    <source>
        <dbReference type="Proteomes" id="UP000830167"/>
    </source>
</evidence>
<dbReference type="RefSeq" id="WP_347435295.1">
    <property type="nucleotide sequence ID" value="NZ_CP089291.1"/>
</dbReference>
<dbReference type="Proteomes" id="UP000830167">
    <property type="component" value="Chromosome"/>
</dbReference>
<sequence length="84" mass="9850">MASVVKQAVYFGLGAVSFTKEKLKNWVDDNQILERGEREKEEMRRFIKDSIQSSFSKLNIPQQSDIHRLEQRIAKLEELLAQKQ</sequence>
<gene>
    <name evidence="1" type="ORF">LSG31_11700</name>
</gene>